<accession>A0ABQ8FDX0</accession>
<feature type="compositionally biased region" description="Polar residues" evidence="2">
    <location>
        <begin position="48"/>
        <end position="61"/>
    </location>
</feature>
<proteinExistence type="predicted"/>
<evidence type="ECO:0000313" key="5">
    <source>
        <dbReference type="Proteomes" id="UP001648503"/>
    </source>
</evidence>
<evidence type="ECO:0000313" key="4">
    <source>
        <dbReference type="EMBL" id="KAH6596559.1"/>
    </source>
</evidence>
<evidence type="ECO:0000256" key="2">
    <source>
        <dbReference type="SAM" id="MobiDB-lite"/>
    </source>
</evidence>
<protein>
    <recommendedName>
        <fullName evidence="6">RxLR effector protein</fullName>
    </recommendedName>
</protein>
<keyword evidence="3" id="KW-0732">Signal</keyword>
<keyword evidence="5" id="KW-1185">Reference proteome</keyword>
<keyword evidence="1" id="KW-0175">Coiled coil</keyword>
<feature type="chain" id="PRO_5046656505" description="RxLR effector protein" evidence="3">
    <location>
        <begin position="20"/>
        <end position="178"/>
    </location>
</feature>
<sequence>MKLAIASTTILFAMMTAQAAVLSATSTADVNLVKRAPNGGDDDEQSDMVGQSSLAPTSQDPLTEEEKDQVKNLYGSLCRELGELTREADPIPKEISKLKALITKLKEWDWETSPACTIANTEIAKLEEKLVKLQVQLGAISEEYKTKLHEQNGIKEARRLHDYNYLRLYLEDHLVEAG</sequence>
<gene>
    <name evidence="4" type="ORF">BASA50_005044</name>
</gene>
<reference evidence="4 5" key="1">
    <citation type="submission" date="2021-02" db="EMBL/GenBank/DDBJ databases">
        <title>Variation within the Batrachochytrium salamandrivorans European outbreak.</title>
        <authorList>
            <person name="Kelly M."/>
            <person name="Pasmans F."/>
            <person name="Shea T.P."/>
            <person name="Munoz J.F."/>
            <person name="Carranza S."/>
            <person name="Cuomo C.A."/>
            <person name="Martel A."/>
        </authorList>
    </citation>
    <scope>NUCLEOTIDE SEQUENCE [LARGE SCALE GENOMIC DNA]</scope>
    <source>
        <strain evidence="4 5">AMFP18/2</strain>
    </source>
</reference>
<feature type="region of interest" description="Disordered" evidence="2">
    <location>
        <begin position="33"/>
        <end position="65"/>
    </location>
</feature>
<evidence type="ECO:0000256" key="1">
    <source>
        <dbReference type="SAM" id="Coils"/>
    </source>
</evidence>
<evidence type="ECO:0008006" key="6">
    <source>
        <dbReference type="Google" id="ProtNLM"/>
    </source>
</evidence>
<dbReference type="Proteomes" id="UP001648503">
    <property type="component" value="Unassembled WGS sequence"/>
</dbReference>
<feature type="signal peptide" evidence="3">
    <location>
        <begin position="1"/>
        <end position="19"/>
    </location>
</feature>
<feature type="coiled-coil region" evidence="1">
    <location>
        <begin position="116"/>
        <end position="143"/>
    </location>
</feature>
<organism evidence="4 5">
    <name type="scientific">Batrachochytrium salamandrivorans</name>
    <dbReference type="NCBI Taxonomy" id="1357716"/>
    <lineage>
        <taxon>Eukaryota</taxon>
        <taxon>Fungi</taxon>
        <taxon>Fungi incertae sedis</taxon>
        <taxon>Chytridiomycota</taxon>
        <taxon>Chytridiomycota incertae sedis</taxon>
        <taxon>Chytridiomycetes</taxon>
        <taxon>Rhizophydiales</taxon>
        <taxon>Rhizophydiales incertae sedis</taxon>
        <taxon>Batrachochytrium</taxon>
    </lineage>
</organism>
<dbReference type="EMBL" id="JAFCIX010000213">
    <property type="protein sequence ID" value="KAH6596559.1"/>
    <property type="molecule type" value="Genomic_DNA"/>
</dbReference>
<name>A0ABQ8FDX0_9FUNG</name>
<comment type="caution">
    <text evidence="4">The sequence shown here is derived from an EMBL/GenBank/DDBJ whole genome shotgun (WGS) entry which is preliminary data.</text>
</comment>
<evidence type="ECO:0000256" key="3">
    <source>
        <dbReference type="SAM" id="SignalP"/>
    </source>
</evidence>